<feature type="compositionally biased region" description="Low complexity" evidence="1">
    <location>
        <begin position="231"/>
        <end position="250"/>
    </location>
</feature>
<dbReference type="Proteomes" id="UP000275078">
    <property type="component" value="Unassembled WGS sequence"/>
</dbReference>
<dbReference type="AlphaFoldDB" id="A0A3N4IP55"/>
<evidence type="ECO:0000313" key="3">
    <source>
        <dbReference type="Proteomes" id="UP000275078"/>
    </source>
</evidence>
<feature type="compositionally biased region" description="Basic residues" evidence="1">
    <location>
        <begin position="214"/>
        <end position="226"/>
    </location>
</feature>
<protein>
    <submittedName>
        <fullName evidence="2">Uncharacterized protein</fullName>
    </submittedName>
</protein>
<evidence type="ECO:0000313" key="2">
    <source>
        <dbReference type="EMBL" id="RPA87709.1"/>
    </source>
</evidence>
<feature type="region of interest" description="Disordered" evidence="1">
    <location>
        <begin position="84"/>
        <end position="116"/>
    </location>
</feature>
<dbReference type="EMBL" id="ML119646">
    <property type="protein sequence ID" value="RPA87709.1"/>
    <property type="molecule type" value="Genomic_DNA"/>
</dbReference>
<sequence length="495" mass="53940">MSTLHLGRVAHRPDPIQLALARENKYPTTASTSYNGATSAFQKEIYVPHSAYIQQYGNRSPGQHSPNLVVPEGGNNLYISPVGSNSQLATPRRSYEATGAVTPRTPPRALHTPRTPSRKQYLLTFPSSTASSSPNSQLLFTPIFSPEIEAANRNNTPIPGQTSTPPTSPTPTPQSQLPPSYVLSPPATPSWKRLFSKPEDVQEFSILREKSVVHKRGDRPVKKRTKTPLFRLRPAPSASSRRSRRSSAPPVLAASLDIAPAYSSQEPTSPAPVALSEETPDLNTIPHLEALLQNQREDLDDEQFEGEVRRRSNRISKWLRRSSVVPVPITPVSAPANMMSFAPPPENASRRGGKKAKKGKKAVRRETMPAPTQRSSGEKRKVRTWTIDGVVFVWCQLGGDGAEAQDFDMTMVPLREIPMMAASGVGVSKAGNLVVKEWEGVKGVAGVERRVGGGAGEGRVWVDEKVLRETVGREEEGGVLCSAGVVLLREVEGRK</sequence>
<feature type="region of interest" description="Disordered" evidence="1">
    <location>
        <begin position="214"/>
        <end position="250"/>
    </location>
</feature>
<feature type="compositionally biased region" description="Low complexity" evidence="1">
    <location>
        <begin position="156"/>
        <end position="165"/>
    </location>
</feature>
<organism evidence="2 3">
    <name type="scientific">Ascobolus immersus RN42</name>
    <dbReference type="NCBI Taxonomy" id="1160509"/>
    <lineage>
        <taxon>Eukaryota</taxon>
        <taxon>Fungi</taxon>
        <taxon>Dikarya</taxon>
        <taxon>Ascomycota</taxon>
        <taxon>Pezizomycotina</taxon>
        <taxon>Pezizomycetes</taxon>
        <taxon>Pezizales</taxon>
        <taxon>Ascobolaceae</taxon>
        <taxon>Ascobolus</taxon>
    </lineage>
</organism>
<accession>A0A3N4IP55</accession>
<evidence type="ECO:0000256" key="1">
    <source>
        <dbReference type="SAM" id="MobiDB-lite"/>
    </source>
</evidence>
<feature type="region of interest" description="Disordered" evidence="1">
    <location>
        <begin position="338"/>
        <end position="380"/>
    </location>
</feature>
<proteinExistence type="predicted"/>
<name>A0A3N4IP55_ASCIM</name>
<feature type="region of interest" description="Disordered" evidence="1">
    <location>
        <begin position="151"/>
        <end position="184"/>
    </location>
</feature>
<reference evidence="2 3" key="1">
    <citation type="journal article" date="2018" name="Nat. Ecol. Evol.">
        <title>Pezizomycetes genomes reveal the molecular basis of ectomycorrhizal truffle lifestyle.</title>
        <authorList>
            <person name="Murat C."/>
            <person name="Payen T."/>
            <person name="Noel B."/>
            <person name="Kuo A."/>
            <person name="Morin E."/>
            <person name="Chen J."/>
            <person name="Kohler A."/>
            <person name="Krizsan K."/>
            <person name="Balestrini R."/>
            <person name="Da Silva C."/>
            <person name="Montanini B."/>
            <person name="Hainaut M."/>
            <person name="Levati E."/>
            <person name="Barry K.W."/>
            <person name="Belfiori B."/>
            <person name="Cichocki N."/>
            <person name="Clum A."/>
            <person name="Dockter R.B."/>
            <person name="Fauchery L."/>
            <person name="Guy J."/>
            <person name="Iotti M."/>
            <person name="Le Tacon F."/>
            <person name="Lindquist E.A."/>
            <person name="Lipzen A."/>
            <person name="Malagnac F."/>
            <person name="Mello A."/>
            <person name="Molinier V."/>
            <person name="Miyauchi S."/>
            <person name="Poulain J."/>
            <person name="Riccioni C."/>
            <person name="Rubini A."/>
            <person name="Sitrit Y."/>
            <person name="Splivallo R."/>
            <person name="Traeger S."/>
            <person name="Wang M."/>
            <person name="Zifcakova L."/>
            <person name="Wipf D."/>
            <person name="Zambonelli A."/>
            <person name="Paolocci F."/>
            <person name="Nowrousian M."/>
            <person name="Ottonello S."/>
            <person name="Baldrian P."/>
            <person name="Spatafora J.W."/>
            <person name="Henrissat B."/>
            <person name="Nagy L.G."/>
            <person name="Aury J.M."/>
            <person name="Wincker P."/>
            <person name="Grigoriev I.V."/>
            <person name="Bonfante P."/>
            <person name="Martin F.M."/>
        </authorList>
    </citation>
    <scope>NUCLEOTIDE SEQUENCE [LARGE SCALE GENOMIC DNA]</scope>
    <source>
        <strain evidence="2 3">RN42</strain>
    </source>
</reference>
<feature type="compositionally biased region" description="Basic residues" evidence="1">
    <location>
        <begin position="351"/>
        <end position="363"/>
    </location>
</feature>
<keyword evidence="3" id="KW-1185">Reference proteome</keyword>
<gene>
    <name evidence="2" type="ORF">BJ508DRAFT_410440</name>
</gene>